<organism evidence="2">
    <name type="scientific">Culex pipiens</name>
    <name type="common">House mosquito</name>
    <dbReference type="NCBI Taxonomy" id="7175"/>
    <lineage>
        <taxon>Eukaryota</taxon>
        <taxon>Metazoa</taxon>
        <taxon>Ecdysozoa</taxon>
        <taxon>Arthropoda</taxon>
        <taxon>Hexapoda</taxon>
        <taxon>Insecta</taxon>
        <taxon>Pterygota</taxon>
        <taxon>Neoptera</taxon>
        <taxon>Endopterygota</taxon>
        <taxon>Diptera</taxon>
        <taxon>Nematocera</taxon>
        <taxon>Culicoidea</taxon>
        <taxon>Culicidae</taxon>
        <taxon>Culicinae</taxon>
        <taxon>Culicini</taxon>
        <taxon>Culex</taxon>
        <taxon>Culex</taxon>
    </lineage>
</organism>
<accession>A0A8D8GAH5</accession>
<evidence type="ECO:0000313" key="2">
    <source>
        <dbReference type="EMBL" id="CAG6500490.1"/>
    </source>
</evidence>
<dbReference type="AlphaFoldDB" id="A0A8D8GAH5"/>
<keyword evidence="1" id="KW-0732">Signal</keyword>
<dbReference type="EMBL" id="HBUE01140532">
    <property type="protein sequence ID" value="CAG6500490.1"/>
    <property type="molecule type" value="Transcribed_RNA"/>
</dbReference>
<protein>
    <submittedName>
        <fullName evidence="2">(northern house mosquito) hypothetical protein</fullName>
    </submittedName>
</protein>
<reference evidence="2" key="1">
    <citation type="submission" date="2021-05" db="EMBL/GenBank/DDBJ databases">
        <authorList>
            <person name="Alioto T."/>
            <person name="Alioto T."/>
            <person name="Gomez Garrido J."/>
        </authorList>
    </citation>
    <scope>NUCLEOTIDE SEQUENCE</scope>
</reference>
<sequence length="171" mass="18234">MSVGFSSLWQIMLWQLSSREAGGETFGCVLASGRLPLTFVPVEGRLEAEHAGHGVRRQVVQLVLEVHPVVGRSRRRLVMMVVVVMVGCGGRVRSRVVHVGCGRRVGKVVVQGLVVRGRGRETGVVGQGHRVHQVGLVQHAAGSGCYGATSAAATTASRSGQIRGEQLEGHW</sequence>
<feature type="chain" id="PRO_5034501743" evidence="1">
    <location>
        <begin position="24"/>
        <end position="171"/>
    </location>
</feature>
<proteinExistence type="predicted"/>
<evidence type="ECO:0000256" key="1">
    <source>
        <dbReference type="SAM" id="SignalP"/>
    </source>
</evidence>
<feature type="signal peptide" evidence="1">
    <location>
        <begin position="1"/>
        <end position="23"/>
    </location>
</feature>
<name>A0A8D8GAH5_CULPI</name>